<keyword evidence="7" id="KW-0934">Plastid</keyword>
<evidence type="ECO:0000313" key="7">
    <source>
        <dbReference type="EMBL" id="AQZ25016.1"/>
    </source>
</evidence>
<feature type="transmembrane region" description="Helical" evidence="6">
    <location>
        <begin position="84"/>
        <end position="112"/>
    </location>
</feature>
<evidence type="ECO:0000256" key="2">
    <source>
        <dbReference type="ARBA" id="ARBA00008882"/>
    </source>
</evidence>
<comment type="similarity">
    <text evidence="2">Belongs to the TatC family.</text>
</comment>
<accession>A0A2I4Q2T2</accession>
<dbReference type="PRINTS" id="PR01840">
    <property type="entry name" value="TATCFAMILY"/>
</dbReference>
<dbReference type="RefSeq" id="YP_009455799.1">
    <property type="nucleotide sequence ID" value="NC_036804.1"/>
</dbReference>
<evidence type="ECO:0000256" key="3">
    <source>
        <dbReference type="ARBA" id="ARBA00022692"/>
    </source>
</evidence>
<feature type="transmembrane region" description="Helical" evidence="6">
    <location>
        <begin position="42"/>
        <end position="64"/>
    </location>
</feature>
<dbReference type="GO" id="GO:0065002">
    <property type="term" value="P:intracellular protein transmembrane transport"/>
    <property type="evidence" value="ECO:0007669"/>
    <property type="project" value="TreeGrafter"/>
</dbReference>
<dbReference type="AlphaFoldDB" id="A0A2I4Q2T2"/>
<dbReference type="HAMAP" id="MF_00902">
    <property type="entry name" value="TatC"/>
    <property type="match status" value="1"/>
</dbReference>
<dbReference type="NCBIfam" id="TIGR00945">
    <property type="entry name" value="tatC"/>
    <property type="match status" value="1"/>
</dbReference>
<evidence type="ECO:0000256" key="5">
    <source>
        <dbReference type="ARBA" id="ARBA00023136"/>
    </source>
</evidence>
<dbReference type="PANTHER" id="PTHR30371">
    <property type="entry name" value="SEC-INDEPENDENT PROTEIN TRANSLOCASE PROTEIN TATC"/>
    <property type="match status" value="1"/>
</dbReference>
<name>A0A2I4Q2T2_9PHAE</name>
<proteinExistence type="inferred from homology"/>
<keyword evidence="4 6" id="KW-1133">Transmembrane helix</keyword>
<dbReference type="GO" id="GO:0043953">
    <property type="term" value="P:protein transport by the Tat complex"/>
    <property type="evidence" value="ECO:0007669"/>
    <property type="project" value="TreeGrafter"/>
</dbReference>
<feature type="transmembrane region" description="Helical" evidence="6">
    <location>
        <begin position="124"/>
        <end position="151"/>
    </location>
</feature>
<dbReference type="InterPro" id="IPR019820">
    <property type="entry name" value="Sec-indep_translocase_CS"/>
</dbReference>
<dbReference type="Pfam" id="PF00902">
    <property type="entry name" value="TatC"/>
    <property type="match status" value="1"/>
</dbReference>
<gene>
    <name evidence="7" type="primary">tatC</name>
</gene>
<feature type="transmembrane region" description="Helical" evidence="6">
    <location>
        <begin position="171"/>
        <end position="197"/>
    </location>
</feature>
<organism evidence="7">
    <name type="scientific">Dictyopteris divaricata</name>
    <dbReference type="NCBI Taxonomy" id="156996"/>
    <lineage>
        <taxon>Eukaryota</taxon>
        <taxon>Sar</taxon>
        <taxon>Stramenopiles</taxon>
        <taxon>Ochrophyta</taxon>
        <taxon>PX clade</taxon>
        <taxon>Phaeophyceae</taxon>
        <taxon>Dictyotales</taxon>
        <taxon>Dictyotaceae</taxon>
        <taxon>Dictyopteris</taxon>
    </lineage>
</organism>
<reference evidence="7" key="1">
    <citation type="journal article" date="2017" name="Mar. Biotechnol.">
        <title>Plastid Genome of Dictyopteris divaricata (Dictyotales, Phaeophyceae): Understanding the Evolution of Plastid Genomes in Brown Algae.</title>
        <authorList>
            <person name="Liu F."/>
            <person name="Jin Z."/>
            <person name="Wang Y."/>
            <person name="Bi Y."/>
            <person name="Melton J.T.III."/>
        </authorList>
    </citation>
    <scope>NUCLEOTIDE SEQUENCE</scope>
</reference>
<dbReference type="PROSITE" id="PS01218">
    <property type="entry name" value="TATC"/>
    <property type="match status" value="1"/>
</dbReference>
<dbReference type="EMBL" id="KY433579">
    <property type="protein sequence ID" value="AQZ25016.1"/>
    <property type="molecule type" value="Genomic_DNA"/>
</dbReference>
<dbReference type="GeneID" id="35656058"/>
<comment type="subcellular location">
    <subcellularLocation>
        <location evidence="1">Membrane</location>
        <topology evidence="1">Multi-pass membrane protein</topology>
    </subcellularLocation>
</comment>
<feature type="transmembrane region" description="Helical" evidence="6">
    <location>
        <begin position="209"/>
        <end position="228"/>
    </location>
</feature>
<keyword evidence="5 6" id="KW-0472">Membrane</keyword>
<evidence type="ECO:0000256" key="6">
    <source>
        <dbReference type="SAM" id="Phobius"/>
    </source>
</evidence>
<evidence type="ECO:0000256" key="4">
    <source>
        <dbReference type="ARBA" id="ARBA00022989"/>
    </source>
</evidence>
<dbReference type="PANTHER" id="PTHR30371:SF0">
    <property type="entry name" value="SEC-INDEPENDENT PROTEIN TRANSLOCASE PROTEIN TATC, CHLOROPLASTIC-RELATED"/>
    <property type="match status" value="1"/>
</dbReference>
<protein>
    <submittedName>
        <fullName evidence="7">Sec-independent protein translocase component TatC</fullName>
    </submittedName>
</protein>
<geneLocation type="chloroplast" evidence="7"/>
<keyword evidence="3 6" id="KW-0812">Transmembrane</keyword>
<keyword evidence="7" id="KW-0150">Chloroplast</keyword>
<dbReference type="InterPro" id="IPR002033">
    <property type="entry name" value="TatC"/>
</dbReference>
<dbReference type="GO" id="GO:0033281">
    <property type="term" value="C:TAT protein transport complex"/>
    <property type="evidence" value="ECO:0007669"/>
    <property type="project" value="TreeGrafter"/>
</dbReference>
<feature type="transmembrane region" description="Helical" evidence="6">
    <location>
        <begin position="234"/>
        <end position="255"/>
    </location>
</feature>
<sequence>MVQKKTNQINFKFYSSKGFFSPIFSLTQLYSFEHFSEIRQRITYILIFLVLNTFLIFSKIKLVVKTLEKPVSTIQFFQSSPEEYFLSTFIISISMGFILSIPFIFGQILFFFRPALNFNEKKIINLLIFCSIILFFSGLSFSYFILIPAALNFFIFYSSEVLEPFLSFEEYYNFVASLFISTGLVFQLPIVQIIFSFANIINPTQMLNLWRPMILLSTILGAILTPSADPITQLLLSLALFLLYFLGTTTSIYLTKSIKQS</sequence>
<dbReference type="GO" id="GO:0009977">
    <property type="term" value="F:proton motive force dependent protein transmembrane transporter activity"/>
    <property type="evidence" value="ECO:0007669"/>
    <property type="project" value="TreeGrafter"/>
</dbReference>
<evidence type="ECO:0000256" key="1">
    <source>
        <dbReference type="ARBA" id="ARBA00004141"/>
    </source>
</evidence>